<dbReference type="PROSITE" id="PS50005">
    <property type="entry name" value="TPR"/>
    <property type="match status" value="1"/>
</dbReference>
<dbReference type="Gene3D" id="1.25.40.10">
    <property type="entry name" value="Tetratricopeptide repeat domain"/>
    <property type="match status" value="4"/>
</dbReference>
<dbReference type="Proteomes" id="UP000175669">
    <property type="component" value="Unassembled WGS sequence"/>
</dbReference>
<protein>
    <submittedName>
        <fullName evidence="6">Uncharacterized protein</fullName>
    </submittedName>
</protein>
<dbReference type="Pfam" id="PF13181">
    <property type="entry name" value="TPR_8"/>
    <property type="match status" value="1"/>
</dbReference>
<reference evidence="7" key="1">
    <citation type="submission" date="2016-07" db="EMBL/GenBank/DDBJ databases">
        <authorList>
            <person name="Florea S."/>
            <person name="Webb J.S."/>
            <person name="Jaromczyk J."/>
            <person name="Schardl C.L."/>
        </authorList>
    </citation>
    <scope>NUCLEOTIDE SEQUENCE [LARGE SCALE GENOMIC DNA]</scope>
    <source>
        <strain evidence="7">KCTC 42131</strain>
    </source>
</reference>
<dbReference type="PROSITE" id="PS51257">
    <property type="entry name" value="PROKAR_LIPOPROTEIN"/>
    <property type="match status" value="1"/>
</dbReference>
<dbReference type="RefSeq" id="WP_070116262.1">
    <property type="nucleotide sequence ID" value="NZ_MASR01000001.1"/>
</dbReference>
<dbReference type="EMBL" id="MASR01000001">
    <property type="protein sequence ID" value="OFE12652.1"/>
    <property type="molecule type" value="Genomic_DNA"/>
</dbReference>
<evidence type="ECO:0000256" key="3">
    <source>
        <dbReference type="PROSITE-ProRule" id="PRU00339"/>
    </source>
</evidence>
<feature type="chain" id="PRO_5009212087" evidence="5">
    <location>
        <begin position="18"/>
        <end position="590"/>
    </location>
</feature>
<feature type="repeat" description="TPR" evidence="3">
    <location>
        <begin position="543"/>
        <end position="576"/>
    </location>
</feature>
<evidence type="ECO:0000256" key="4">
    <source>
        <dbReference type="SAM" id="MobiDB-lite"/>
    </source>
</evidence>
<dbReference type="InterPro" id="IPR051012">
    <property type="entry name" value="CellSynth/LPSAsmb/PSIAsmb"/>
</dbReference>
<organism evidence="6 7">
    <name type="scientific">Pseudohongiella acticola</name>
    <dbReference type="NCBI Taxonomy" id="1524254"/>
    <lineage>
        <taxon>Bacteria</taxon>
        <taxon>Pseudomonadati</taxon>
        <taxon>Pseudomonadota</taxon>
        <taxon>Gammaproteobacteria</taxon>
        <taxon>Pseudomonadales</taxon>
        <taxon>Pseudohongiellaceae</taxon>
        <taxon>Pseudohongiella</taxon>
    </lineage>
</organism>
<dbReference type="PANTHER" id="PTHR45586:SF1">
    <property type="entry name" value="LIPOPOLYSACCHARIDE ASSEMBLY PROTEIN B"/>
    <property type="match status" value="1"/>
</dbReference>
<evidence type="ECO:0000313" key="7">
    <source>
        <dbReference type="Proteomes" id="UP000175669"/>
    </source>
</evidence>
<comment type="caution">
    <text evidence="6">The sequence shown here is derived from an EMBL/GenBank/DDBJ whole genome shotgun (WGS) entry which is preliminary data.</text>
</comment>
<dbReference type="InterPro" id="IPR011990">
    <property type="entry name" value="TPR-like_helical_dom_sf"/>
</dbReference>
<keyword evidence="1" id="KW-0677">Repeat</keyword>
<keyword evidence="5" id="KW-0732">Signal</keyword>
<keyword evidence="7" id="KW-1185">Reference proteome</keyword>
<dbReference type="SMART" id="SM00028">
    <property type="entry name" value="TPR"/>
    <property type="match status" value="7"/>
</dbReference>
<name>A0A1E8CK21_9GAMM</name>
<feature type="signal peptide" evidence="5">
    <location>
        <begin position="1"/>
        <end position="17"/>
    </location>
</feature>
<accession>A0A1E8CK21</accession>
<dbReference type="AlphaFoldDB" id="A0A1E8CK21"/>
<feature type="region of interest" description="Disordered" evidence="4">
    <location>
        <begin position="33"/>
        <end position="53"/>
    </location>
</feature>
<proteinExistence type="predicted"/>
<dbReference type="STRING" id="1524254.PHACT_05445"/>
<gene>
    <name evidence="6" type="ORF">PHACT_05445</name>
</gene>
<evidence type="ECO:0000256" key="2">
    <source>
        <dbReference type="ARBA" id="ARBA00022803"/>
    </source>
</evidence>
<dbReference type="Pfam" id="PF13432">
    <property type="entry name" value="TPR_16"/>
    <property type="match status" value="4"/>
</dbReference>
<dbReference type="SUPFAM" id="SSF48452">
    <property type="entry name" value="TPR-like"/>
    <property type="match status" value="2"/>
</dbReference>
<evidence type="ECO:0000256" key="5">
    <source>
        <dbReference type="SAM" id="SignalP"/>
    </source>
</evidence>
<keyword evidence="2 3" id="KW-0802">TPR repeat</keyword>
<dbReference type="InterPro" id="IPR019734">
    <property type="entry name" value="TPR_rpt"/>
</dbReference>
<sequence length="590" mass="65784">MIKLQHFLLLLSLSALGACSALQPTADVDATDSAPVLAQPDPQPVESDQAEPDAEEDIAYGNFTRDQLETALLSEFGGMRGYLPQAAENYYELALETGDTGIIRRAVEFASATGNNDALLELATLWLQHEPDALDPHLIVGYEFLEQALYMRALPHFNQVLNLGGNVDFTAMSARTYDLDDRQRDVIATELESMREQHSDEATLYYALAQIYDQSGDTAAGRAMLETATERFGDNPRTALLEAQLLQNAGQAGAAETLLGEAVARYPRHRLLRYSYAQLLVQNDKLRDAAVHFTELLRLTPGDMETLYSLTLINLELEEYDIALEQLRTLLSAGHRVNEAHFYLAVIFESRDQLADALHHYQQIGPRSNAFLSAQRQIMRLFVAMERFDDATRWRQQRSISTPELGPILPALEAEALVNAGYSERASVALDAALTQYPDNIDLLFARALLSEQQDNLPKAEQDLRHIIQLSPDNARALNHLGYALAVRTDRYQEALELIQRAIDITPDDPAIIDSLGWVQYKLGRLDAALTNLRAAYSAFPDAEVAAHLGEVLWAMGEQNEALEVWQEALTKQPDSTHVQETMERLVPAQ</sequence>
<dbReference type="PANTHER" id="PTHR45586">
    <property type="entry name" value="TPR REPEAT-CONTAINING PROTEIN PA4667"/>
    <property type="match status" value="1"/>
</dbReference>
<evidence type="ECO:0000313" key="6">
    <source>
        <dbReference type="EMBL" id="OFE12652.1"/>
    </source>
</evidence>
<evidence type="ECO:0000256" key="1">
    <source>
        <dbReference type="ARBA" id="ARBA00022737"/>
    </source>
</evidence>